<protein>
    <recommendedName>
        <fullName evidence="1">N-acetyltransferase domain-containing protein</fullName>
    </recommendedName>
</protein>
<dbReference type="OrthoDB" id="2019666at2759"/>
<sequence length="262" mass="29247">METQVVFEKCDGSRVTEGMLQEASQLFSEHYGVWSEHAAQMLGKFAKAGSHVRLGQERLRADYLPDDTTCSYGKVTVNGRLVGNVFACRWVYDGKTVCWITQLVVHEDYRERGLATGLLNQLRRDDDDIYGIMSSHPAACLAAAKAFGSKRVSMSLLDSTLNITGSIGTVRLDYIKEHAEEIMKASPIRYVKDAQLRGSLFDPEDASGLVSCVDTGFWVDHTEPLKVLAWARGTVEWPLGELHDGHEFLLVFEARRRTGSRS</sequence>
<dbReference type="Gene3D" id="3.40.630.30">
    <property type="match status" value="1"/>
</dbReference>
<gene>
    <name evidence="2" type="ORF">HO173_001299</name>
</gene>
<feature type="domain" description="N-acetyltransferase" evidence="1">
    <location>
        <begin position="60"/>
        <end position="123"/>
    </location>
</feature>
<reference evidence="2 3" key="1">
    <citation type="journal article" date="2020" name="Genomics">
        <title>Complete, high-quality genomes from long-read metagenomic sequencing of two wolf lichen thalli reveals enigmatic genome architecture.</title>
        <authorList>
            <person name="McKenzie S.K."/>
            <person name="Walston R.F."/>
            <person name="Allen J.L."/>
        </authorList>
    </citation>
    <scope>NUCLEOTIDE SEQUENCE [LARGE SCALE GENOMIC DNA]</scope>
    <source>
        <strain evidence="2">WasteWater2</strain>
    </source>
</reference>
<dbReference type="Proteomes" id="UP000578531">
    <property type="component" value="Unassembled WGS sequence"/>
</dbReference>
<dbReference type="InterPro" id="IPR000182">
    <property type="entry name" value="GNAT_dom"/>
</dbReference>
<accession>A0A8H6G4X7</accession>
<dbReference type="InterPro" id="IPR016181">
    <property type="entry name" value="Acyl_CoA_acyltransferase"/>
</dbReference>
<evidence type="ECO:0000259" key="1">
    <source>
        <dbReference type="Pfam" id="PF00583"/>
    </source>
</evidence>
<name>A0A8H6G4X7_9LECA</name>
<comment type="caution">
    <text evidence="2">The sequence shown here is derived from an EMBL/GenBank/DDBJ whole genome shotgun (WGS) entry which is preliminary data.</text>
</comment>
<evidence type="ECO:0000313" key="3">
    <source>
        <dbReference type="Proteomes" id="UP000578531"/>
    </source>
</evidence>
<dbReference type="RefSeq" id="XP_037169887.1">
    <property type="nucleotide sequence ID" value="XM_037303240.1"/>
</dbReference>
<dbReference type="SUPFAM" id="SSF55729">
    <property type="entry name" value="Acyl-CoA N-acyltransferases (Nat)"/>
    <property type="match status" value="1"/>
</dbReference>
<evidence type="ECO:0000313" key="2">
    <source>
        <dbReference type="EMBL" id="KAF6240628.1"/>
    </source>
</evidence>
<dbReference type="Pfam" id="PF00583">
    <property type="entry name" value="Acetyltransf_1"/>
    <property type="match status" value="1"/>
</dbReference>
<dbReference type="GeneID" id="59282974"/>
<dbReference type="AlphaFoldDB" id="A0A8H6G4X7"/>
<dbReference type="CDD" id="cd04301">
    <property type="entry name" value="NAT_SF"/>
    <property type="match status" value="1"/>
</dbReference>
<organism evidence="2 3">
    <name type="scientific">Letharia columbiana</name>
    <dbReference type="NCBI Taxonomy" id="112416"/>
    <lineage>
        <taxon>Eukaryota</taxon>
        <taxon>Fungi</taxon>
        <taxon>Dikarya</taxon>
        <taxon>Ascomycota</taxon>
        <taxon>Pezizomycotina</taxon>
        <taxon>Lecanoromycetes</taxon>
        <taxon>OSLEUM clade</taxon>
        <taxon>Lecanoromycetidae</taxon>
        <taxon>Lecanorales</taxon>
        <taxon>Lecanorineae</taxon>
        <taxon>Parmeliaceae</taxon>
        <taxon>Letharia</taxon>
    </lineage>
</organism>
<dbReference type="GO" id="GO:0016747">
    <property type="term" value="F:acyltransferase activity, transferring groups other than amino-acyl groups"/>
    <property type="evidence" value="ECO:0007669"/>
    <property type="project" value="InterPro"/>
</dbReference>
<keyword evidence="3" id="KW-1185">Reference proteome</keyword>
<proteinExistence type="predicted"/>
<dbReference type="EMBL" id="JACCJC010000003">
    <property type="protein sequence ID" value="KAF6240628.1"/>
    <property type="molecule type" value="Genomic_DNA"/>
</dbReference>